<dbReference type="EMBL" id="CM056810">
    <property type="protein sequence ID" value="KAJ8644477.1"/>
    <property type="molecule type" value="Genomic_DNA"/>
</dbReference>
<comment type="caution">
    <text evidence="1">The sequence shown here is derived from an EMBL/GenBank/DDBJ whole genome shotgun (WGS) entry which is preliminary data.</text>
</comment>
<proteinExistence type="predicted"/>
<organism evidence="1 2">
    <name type="scientific">Persea americana</name>
    <name type="common">Avocado</name>
    <dbReference type="NCBI Taxonomy" id="3435"/>
    <lineage>
        <taxon>Eukaryota</taxon>
        <taxon>Viridiplantae</taxon>
        <taxon>Streptophyta</taxon>
        <taxon>Embryophyta</taxon>
        <taxon>Tracheophyta</taxon>
        <taxon>Spermatophyta</taxon>
        <taxon>Magnoliopsida</taxon>
        <taxon>Magnoliidae</taxon>
        <taxon>Laurales</taxon>
        <taxon>Lauraceae</taxon>
        <taxon>Persea</taxon>
    </lineage>
</organism>
<evidence type="ECO:0000313" key="2">
    <source>
        <dbReference type="Proteomes" id="UP001234297"/>
    </source>
</evidence>
<sequence>MEDESQKRSTDCVYFLASPLTCKKGSGCEFRHSENARFNPRDCWYWLNGNCLNPACSFRHPPLDGRPEASSVSVHLSPHSAVASVKTNHPCYFFFNAYCIKGDKCPFLHGPDNLSSGWKSSKTAAAGTDIHPLENKVSTKSDTRPVSVEAPPNPSDGTSVEVNLLLQPKDVQVEAPNNISKHSPSPLLSLPNCKEAAVELLDTPPPMVSCSDYTRRPLVSEDQSSDEEQTDNYAEPEERWESSPGFDVLVDRGSEHFGYEEAEYPGVRDEETRGLQNHLFQHNYEDLVGYDPMGYPDAEIVYEHGIYDLHDHVDNDYPSDYARRVPDHVREKMTTIPKRKLLAREPKINGQKDVDLRDRLKCKRDGHHGFYGSRKRQRHSSCVIDDNREHLMKRGMGHALHGTLASEVGESMIRSRRGSDSGLRGGSWSGRLRRLRSRHTRRKMQESSRKQARSPSLSSEIAGGLRIKDTKSMRDSAAFTGPKTLAQIKEEKRRASAGDDSSRNVRSPAHQNSGGTVSETFEGPKPLSELIRSKRISGSVIENPSQSTGRSSEHRRVQRSLSRLERGNRQFGGSDKTGYHRTNGRQFEEEEEDDSCEDYDDSELEKELAGILN</sequence>
<evidence type="ECO:0000313" key="1">
    <source>
        <dbReference type="EMBL" id="KAJ8644477.1"/>
    </source>
</evidence>
<dbReference type="Proteomes" id="UP001234297">
    <property type="component" value="Chromosome 2"/>
</dbReference>
<keyword evidence="2" id="KW-1185">Reference proteome</keyword>
<reference evidence="1 2" key="1">
    <citation type="journal article" date="2022" name="Hortic Res">
        <title>A haplotype resolved chromosomal level avocado genome allows analysis of novel avocado genes.</title>
        <authorList>
            <person name="Nath O."/>
            <person name="Fletcher S.J."/>
            <person name="Hayward A."/>
            <person name="Shaw L.M."/>
            <person name="Masouleh A.K."/>
            <person name="Furtado A."/>
            <person name="Henry R.J."/>
            <person name="Mitter N."/>
        </authorList>
    </citation>
    <scope>NUCLEOTIDE SEQUENCE [LARGE SCALE GENOMIC DNA]</scope>
    <source>
        <strain evidence="2">cv. Hass</strain>
    </source>
</reference>
<gene>
    <name evidence="1" type="ORF">MRB53_006225</name>
</gene>
<protein>
    <submittedName>
        <fullName evidence="1">Uncharacterized protein</fullName>
    </submittedName>
</protein>
<accession>A0ACC2MH44</accession>
<name>A0ACC2MH44_PERAE</name>